<sequence>MNALGTISSFVMAPDHFQTGPFLKPLTISACAAAKPRKSSPSHRQAVGTAPLFRLVWSLGSPNLGRVPKPGNVTFWSKCHLSVLGPPTGAAGGALPTYLCERKGLPRERGRVSNTRSFRLLSAVVAALTQIPAAGRDRVFCPSLPWGSPSTVSDLSASICLSPATHPPAFHTQAQPF</sequence>
<dbReference type="Proteomes" id="UP001152622">
    <property type="component" value="Chromosome 12"/>
</dbReference>
<name>A0A9Q1EVN8_SYNKA</name>
<reference evidence="1" key="1">
    <citation type="journal article" date="2023" name="Science">
        <title>Genome structures resolve the early diversification of teleost fishes.</title>
        <authorList>
            <person name="Parey E."/>
            <person name="Louis A."/>
            <person name="Montfort J."/>
            <person name="Bouchez O."/>
            <person name="Roques C."/>
            <person name="Iampietro C."/>
            <person name="Lluch J."/>
            <person name="Castinel A."/>
            <person name="Donnadieu C."/>
            <person name="Desvignes T."/>
            <person name="Floi Bucao C."/>
            <person name="Jouanno E."/>
            <person name="Wen M."/>
            <person name="Mejri S."/>
            <person name="Dirks R."/>
            <person name="Jansen H."/>
            <person name="Henkel C."/>
            <person name="Chen W.J."/>
            <person name="Zahm M."/>
            <person name="Cabau C."/>
            <person name="Klopp C."/>
            <person name="Thompson A.W."/>
            <person name="Robinson-Rechavi M."/>
            <person name="Braasch I."/>
            <person name="Lecointre G."/>
            <person name="Bobe J."/>
            <person name="Postlethwait J.H."/>
            <person name="Berthelot C."/>
            <person name="Roest Crollius H."/>
            <person name="Guiguen Y."/>
        </authorList>
    </citation>
    <scope>NUCLEOTIDE SEQUENCE</scope>
    <source>
        <strain evidence="1">WJC10195</strain>
    </source>
</reference>
<dbReference type="EMBL" id="JAINUF010000012">
    <property type="protein sequence ID" value="KAJ8345878.1"/>
    <property type="molecule type" value="Genomic_DNA"/>
</dbReference>
<dbReference type="AlphaFoldDB" id="A0A9Q1EVN8"/>
<protein>
    <submittedName>
        <fullName evidence="1">Uncharacterized protein</fullName>
    </submittedName>
</protein>
<evidence type="ECO:0000313" key="1">
    <source>
        <dbReference type="EMBL" id="KAJ8345878.1"/>
    </source>
</evidence>
<keyword evidence="2" id="KW-1185">Reference proteome</keyword>
<comment type="caution">
    <text evidence="1">The sequence shown here is derived from an EMBL/GenBank/DDBJ whole genome shotgun (WGS) entry which is preliminary data.</text>
</comment>
<organism evidence="1 2">
    <name type="scientific">Synaphobranchus kaupii</name>
    <name type="common">Kaup's arrowtooth eel</name>
    <dbReference type="NCBI Taxonomy" id="118154"/>
    <lineage>
        <taxon>Eukaryota</taxon>
        <taxon>Metazoa</taxon>
        <taxon>Chordata</taxon>
        <taxon>Craniata</taxon>
        <taxon>Vertebrata</taxon>
        <taxon>Euteleostomi</taxon>
        <taxon>Actinopterygii</taxon>
        <taxon>Neopterygii</taxon>
        <taxon>Teleostei</taxon>
        <taxon>Anguilliformes</taxon>
        <taxon>Synaphobranchidae</taxon>
        <taxon>Synaphobranchus</taxon>
    </lineage>
</organism>
<proteinExistence type="predicted"/>
<gene>
    <name evidence="1" type="ORF">SKAU_G00300710</name>
</gene>
<evidence type="ECO:0000313" key="2">
    <source>
        <dbReference type="Proteomes" id="UP001152622"/>
    </source>
</evidence>
<accession>A0A9Q1EVN8</accession>